<organism evidence="2 3">
    <name type="scientific">Coemansia interrupta</name>
    <dbReference type="NCBI Taxonomy" id="1126814"/>
    <lineage>
        <taxon>Eukaryota</taxon>
        <taxon>Fungi</taxon>
        <taxon>Fungi incertae sedis</taxon>
        <taxon>Zoopagomycota</taxon>
        <taxon>Kickxellomycotina</taxon>
        <taxon>Kickxellomycetes</taxon>
        <taxon>Kickxellales</taxon>
        <taxon>Kickxellaceae</taxon>
        <taxon>Coemansia</taxon>
    </lineage>
</organism>
<sequence>MSHFHIKDLSKPGSIDVVNGDVTWTISYQPHNMGPCGCAKCKEVKAKKAAEEKKAKEKKAAEEKKKKQGEHFLAHLLAAHRPHT</sequence>
<dbReference type="OrthoDB" id="5567699at2759"/>
<feature type="coiled-coil region" evidence="1">
    <location>
        <begin position="39"/>
        <end position="70"/>
    </location>
</feature>
<evidence type="ECO:0000313" key="3">
    <source>
        <dbReference type="Proteomes" id="UP001140172"/>
    </source>
</evidence>
<protein>
    <submittedName>
        <fullName evidence="2">Uncharacterized protein</fullName>
    </submittedName>
</protein>
<evidence type="ECO:0000313" key="2">
    <source>
        <dbReference type="EMBL" id="KAJ2783843.1"/>
    </source>
</evidence>
<gene>
    <name evidence="2" type="ORF">GGI15_002448</name>
</gene>
<keyword evidence="3" id="KW-1185">Reference proteome</keyword>
<keyword evidence="1" id="KW-0175">Coiled coil</keyword>
<name>A0A9W8HF37_9FUNG</name>
<reference evidence="2" key="1">
    <citation type="submission" date="2022-07" db="EMBL/GenBank/DDBJ databases">
        <title>Phylogenomic reconstructions and comparative analyses of Kickxellomycotina fungi.</title>
        <authorList>
            <person name="Reynolds N.K."/>
            <person name="Stajich J.E."/>
            <person name="Barry K."/>
            <person name="Grigoriev I.V."/>
            <person name="Crous P."/>
            <person name="Smith M.E."/>
        </authorList>
    </citation>
    <scope>NUCLEOTIDE SEQUENCE</scope>
    <source>
        <strain evidence="2">BCRC 34489</strain>
    </source>
</reference>
<comment type="caution">
    <text evidence="2">The sequence shown here is derived from an EMBL/GenBank/DDBJ whole genome shotgun (WGS) entry which is preliminary data.</text>
</comment>
<dbReference type="EMBL" id="JANBUM010000130">
    <property type="protein sequence ID" value="KAJ2783843.1"/>
    <property type="molecule type" value="Genomic_DNA"/>
</dbReference>
<dbReference type="Proteomes" id="UP001140172">
    <property type="component" value="Unassembled WGS sequence"/>
</dbReference>
<evidence type="ECO:0000256" key="1">
    <source>
        <dbReference type="SAM" id="Coils"/>
    </source>
</evidence>
<proteinExistence type="predicted"/>
<dbReference type="AlphaFoldDB" id="A0A9W8HF37"/>
<accession>A0A9W8HF37</accession>